<feature type="compositionally biased region" description="Polar residues" evidence="1">
    <location>
        <begin position="356"/>
        <end position="365"/>
    </location>
</feature>
<gene>
    <name evidence="2" type="ORF">Slin15195_G023510</name>
</gene>
<dbReference type="Proteomes" id="UP001056384">
    <property type="component" value="Chromosome 2"/>
</dbReference>
<evidence type="ECO:0000313" key="3">
    <source>
        <dbReference type="Proteomes" id="UP001056384"/>
    </source>
</evidence>
<feature type="compositionally biased region" description="Acidic residues" evidence="1">
    <location>
        <begin position="318"/>
        <end position="334"/>
    </location>
</feature>
<feature type="compositionally biased region" description="Basic and acidic residues" evidence="1">
    <location>
        <begin position="292"/>
        <end position="308"/>
    </location>
</feature>
<sequence length="572" mass="63524">MPKSSRLLRELRHEPVGGHSIFANPDAQSSPRPTHPRASQHGSNMSTVKRRAVRPVPATLLDQCTICMEEQLFSQAFALLGSGLNAGLDTNTPACIPPPQHLALAVTIAVHPSLTTRTDDQDKQAASNHALTYLREVLAVVGSENSGLREALQFGGPSTVRLDRSKRAKTRRSDRAYASDEEEHAGKLRSQYTEKQSIAENAQDFWSVVGWAFNCSIKHKARWARWRVWLDLVLDVLEEDLEGRSAVTGADLSKTLIAQYMSTVGAGRNNKRRIMRAVLADGTTKSMAEFGEIWKNESKPPKKQEQKRTAKRRKLDLDNDNYGDYFDNDSEEDTAANRSRRSRSATASRGRRSRTPVNRETGSDNNDNDSGFEDAFEGDSIEEFGGIASIQLRQRLLALFATFSRAAPQLFDRVNELFALYTEFMRPLPLNVFQQFVLPTRPYLNPHYQATLNEMLSRPLLGSSGIDDPIGQKEFESTFAASAATSTSAVDNAKVSLLSESLLRALWRGGHLTHDMSTLKSLVEEGIRLRHEKCAGDGRKKTGKSAYADEEARLAMECSGQRMKVLLSVIAS</sequence>
<evidence type="ECO:0000313" key="2">
    <source>
        <dbReference type="EMBL" id="USW49032.1"/>
    </source>
</evidence>
<feature type="compositionally biased region" description="Acidic residues" evidence="1">
    <location>
        <begin position="366"/>
        <end position="375"/>
    </location>
</feature>
<dbReference type="AlphaFoldDB" id="A0A9Q9AN29"/>
<name>A0A9Q9AN29_9PEZI</name>
<protein>
    <submittedName>
        <fullName evidence="2">Uncharacterized protein</fullName>
    </submittedName>
</protein>
<accession>A0A9Q9AN29</accession>
<feature type="compositionally biased region" description="Basic and acidic residues" evidence="1">
    <location>
        <begin position="163"/>
        <end position="178"/>
    </location>
</feature>
<organism evidence="2 3">
    <name type="scientific">Septoria linicola</name>
    <dbReference type="NCBI Taxonomy" id="215465"/>
    <lineage>
        <taxon>Eukaryota</taxon>
        <taxon>Fungi</taxon>
        <taxon>Dikarya</taxon>
        <taxon>Ascomycota</taxon>
        <taxon>Pezizomycotina</taxon>
        <taxon>Dothideomycetes</taxon>
        <taxon>Dothideomycetidae</taxon>
        <taxon>Mycosphaerellales</taxon>
        <taxon>Mycosphaerellaceae</taxon>
        <taxon>Septoria</taxon>
    </lineage>
</organism>
<feature type="compositionally biased region" description="Basic residues" evidence="1">
    <location>
        <begin position="338"/>
        <end position="354"/>
    </location>
</feature>
<feature type="region of interest" description="Disordered" evidence="1">
    <location>
        <begin position="13"/>
        <end position="51"/>
    </location>
</feature>
<dbReference type="EMBL" id="CP099419">
    <property type="protein sequence ID" value="USW49032.1"/>
    <property type="molecule type" value="Genomic_DNA"/>
</dbReference>
<dbReference type="OrthoDB" id="5411773at2759"/>
<keyword evidence="3" id="KW-1185">Reference proteome</keyword>
<evidence type="ECO:0000256" key="1">
    <source>
        <dbReference type="SAM" id="MobiDB-lite"/>
    </source>
</evidence>
<reference evidence="2" key="1">
    <citation type="submission" date="2022-06" db="EMBL/GenBank/DDBJ databases">
        <title>Complete genome sequences of two strains of the flax pathogen Septoria linicola.</title>
        <authorList>
            <person name="Lapalu N."/>
            <person name="Simon A."/>
            <person name="Demenou B."/>
            <person name="Paumier D."/>
            <person name="Guillot M.-P."/>
            <person name="Gout L."/>
            <person name="Valade R."/>
        </authorList>
    </citation>
    <scope>NUCLEOTIDE SEQUENCE</scope>
    <source>
        <strain evidence="2">SE15195</strain>
    </source>
</reference>
<feature type="region of interest" description="Disordered" evidence="1">
    <location>
        <begin position="163"/>
        <end position="185"/>
    </location>
</feature>
<proteinExistence type="predicted"/>
<feature type="region of interest" description="Disordered" evidence="1">
    <location>
        <begin position="291"/>
        <end position="375"/>
    </location>
</feature>